<dbReference type="AlphaFoldDB" id="A0A427YLK6"/>
<dbReference type="InterPro" id="IPR036291">
    <property type="entry name" value="NAD(P)-bd_dom_sf"/>
</dbReference>
<dbReference type="PANTHER" id="PTHR43618">
    <property type="entry name" value="7-ALPHA-HYDROXYSTEROID DEHYDROGENASE"/>
    <property type="match status" value="1"/>
</dbReference>
<sequence length="300" mass="31476">MFKLNELFGVSGKVVVVTGGGSGIGKAIATGFYENGAKVYITGRRKEVLEGAAKEMKANSSDGGEVICIQGDVATKEGCTKIADQIKAKESVLHTLINCAGVSKGWRVDAHPEHPDEVEKQMLAVEDEDFNYTNGININGVYFMTAALLSLLRKAEDPNVIVIASIAGLANQRATGSMTYGASKAGAIHLGKLLAGRLTPMKIRVNTICPGIFPSEMTGAIGSYESTGMNTMSQRAGLRNSLGRAGKPEEIVGPVLMLSTRGGGYCDGAVLTVDGGRLMAAGINDGVRMPDETNTYDLLA</sequence>
<dbReference type="InterPro" id="IPR052178">
    <property type="entry name" value="Sec_Metab_Biosynth_SDR"/>
</dbReference>
<dbReference type="EMBL" id="RSCD01000007">
    <property type="protein sequence ID" value="RSH91994.1"/>
    <property type="molecule type" value="Genomic_DNA"/>
</dbReference>
<protein>
    <submittedName>
        <fullName evidence="4">Uncharacterized protein</fullName>
    </submittedName>
</protein>
<name>A0A427YLK6_9TREE</name>
<evidence type="ECO:0000256" key="3">
    <source>
        <dbReference type="ARBA" id="ARBA00023002"/>
    </source>
</evidence>
<keyword evidence="2" id="KW-0521">NADP</keyword>
<dbReference type="STRING" id="1890683.A0A427YLK6"/>
<comment type="similarity">
    <text evidence="1">Belongs to the short-chain dehydrogenases/reductases (SDR) family.</text>
</comment>
<dbReference type="Gene3D" id="3.40.50.720">
    <property type="entry name" value="NAD(P)-binding Rossmann-like Domain"/>
    <property type="match status" value="1"/>
</dbReference>
<evidence type="ECO:0000313" key="5">
    <source>
        <dbReference type="Proteomes" id="UP000279259"/>
    </source>
</evidence>
<dbReference type="Proteomes" id="UP000279259">
    <property type="component" value="Unassembled WGS sequence"/>
</dbReference>
<reference evidence="4 5" key="1">
    <citation type="submission" date="2018-11" db="EMBL/GenBank/DDBJ databases">
        <title>Genome sequence of Saitozyma podzolica DSM 27192.</title>
        <authorList>
            <person name="Aliyu H."/>
            <person name="Gorte O."/>
            <person name="Ochsenreither K."/>
        </authorList>
    </citation>
    <scope>NUCLEOTIDE SEQUENCE [LARGE SCALE GENOMIC DNA]</scope>
    <source>
        <strain evidence="4 5">DSM 27192</strain>
    </source>
</reference>
<dbReference type="Pfam" id="PF00106">
    <property type="entry name" value="adh_short"/>
    <property type="match status" value="1"/>
</dbReference>
<dbReference type="OrthoDB" id="3819888at2759"/>
<dbReference type="InterPro" id="IPR020904">
    <property type="entry name" value="Sc_DH/Rdtase_CS"/>
</dbReference>
<evidence type="ECO:0000256" key="2">
    <source>
        <dbReference type="ARBA" id="ARBA00022857"/>
    </source>
</evidence>
<keyword evidence="5" id="KW-1185">Reference proteome</keyword>
<evidence type="ECO:0000313" key="4">
    <source>
        <dbReference type="EMBL" id="RSH91994.1"/>
    </source>
</evidence>
<organism evidence="4 5">
    <name type="scientific">Saitozyma podzolica</name>
    <dbReference type="NCBI Taxonomy" id="1890683"/>
    <lineage>
        <taxon>Eukaryota</taxon>
        <taxon>Fungi</taxon>
        <taxon>Dikarya</taxon>
        <taxon>Basidiomycota</taxon>
        <taxon>Agaricomycotina</taxon>
        <taxon>Tremellomycetes</taxon>
        <taxon>Tremellales</taxon>
        <taxon>Trimorphomycetaceae</taxon>
        <taxon>Saitozyma</taxon>
    </lineage>
</organism>
<dbReference type="PROSITE" id="PS00061">
    <property type="entry name" value="ADH_SHORT"/>
    <property type="match status" value="1"/>
</dbReference>
<dbReference type="InterPro" id="IPR002347">
    <property type="entry name" value="SDR_fam"/>
</dbReference>
<gene>
    <name evidence="4" type="ORF">EHS25_009365</name>
</gene>
<comment type="caution">
    <text evidence="4">The sequence shown here is derived from an EMBL/GenBank/DDBJ whole genome shotgun (WGS) entry which is preliminary data.</text>
</comment>
<dbReference type="PRINTS" id="PR00081">
    <property type="entry name" value="GDHRDH"/>
</dbReference>
<accession>A0A427YLK6</accession>
<evidence type="ECO:0000256" key="1">
    <source>
        <dbReference type="ARBA" id="ARBA00006484"/>
    </source>
</evidence>
<dbReference type="PANTHER" id="PTHR43618:SF4">
    <property type="entry name" value="SHORT CHAIN DEHYDROGENASE_REDUCTASE FAMILY (AFU_ORTHOLOGUE AFUA_7G04540)"/>
    <property type="match status" value="1"/>
</dbReference>
<dbReference type="GO" id="GO:0016491">
    <property type="term" value="F:oxidoreductase activity"/>
    <property type="evidence" value="ECO:0007669"/>
    <property type="project" value="UniProtKB-KW"/>
</dbReference>
<keyword evidence="3" id="KW-0560">Oxidoreductase</keyword>
<dbReference type="SUPFAM" id="SSF51735">
    <property type="entry name" value="NAD(P)-binding Rossmann-fold domains"/>
    <property type="match status" value="1"/>
</dbReference>
<proteinExistence type="inferred from homology"/>